<dbReference type="GO" id="GO:0001508">
    <property type="term" value="P:action potential"/>
    <property type="evidence" value="ECO:0007669"/>
    <property type="project" value="TreeGrafter"/>
</dbReference>
<keyword evidence="9" id="KW-0406">Ion transport</keyword>
<dbReference type="Proteomes" id="UP001151518">
    <property type="component" value="Unassembled WGS sequence"/>
</dbReference>
<feature type="compositionally biased region" description="Polar residues" evidence="12">
    <location>
        <begin position="618"/>
        <end position="641"/>
    </location>
</feature>
<feature type="compositionally biased region" description="Basic residues" evidence="12">
    <location>
        <begin position="642"/>
        <end position="656"/>
    </location>
</feature>
<dbReference type="SUPFAM" id="SSF81324">
    <property type="entry name" value="Voltage-gated potassium channels"/>
    <property type="match status" value="1"/>
</dbReference>
<feature type="domain" description="Ion transport" evidence="14">
    <location>
        <begin position="142"/>
        <end position="372"/>
    </location>
</feature>
<keyword evidence="2" id="KW-0813">Transport</keyword>
<gene>
    <name evidence="15" type="ORF">GGI25_006358</name>
</gene>
<comment type="subcellular location">
    <subcellularLocation>
        <location evidence="1">Membrane</location>
        <topology evidence="1">Multi-pass membrane protein</topology>
    </subcellularLocation>
</comment>
<evidence type="ECO:0000256" key="3">
    <source>
        <dbReference type="ARBA" id="ARBA00022538"/>
    </source>
</evidence>
<dbReference type="InterPro" id="IPR005821">
    <property type="entry name" value="Ion_trans_dom"/>
</dbReference>
<keyword evidence="6" id="KW-0851">Voltage-gated channel</keyword>
<dbReference type="Gene3D" id="1.20.120.350">
    <property type="entry name" value="Voltage-gated potassium channels. Chain C"/>
    <property type="match status" value="1"/>
</dbReference>
<dbReference type="Pfam" id="PF00520">
    <property type="entry name" value="Ion_trans"/>
    <property type="match status" value="1"/>
</dbReference>
<evidence type="ECO:0000256" key="2">
    <source>
        <dbReference type="ARBA" id="ARBA00022448"/>
    </source>
</evidence>
<dbReference type="GO" id="GO:0008076">
    <property type="term" value="C:voltage-gated potassium channel complex"/>
    <property type="evidence" value="ECO:0007669"/>
    <property type="project" value="InterPro"/>
</dbReference>
<organism evidence="15 16">
    <name type="scientific">Coemansia spiralis</name>
    <dbReference type="NCBI Taxonomy" id="417178"/>
    <lineage>
        <taxon>Eukaryota</taxon>
        <taxon>Fungi</taxon>
        <taxon>Fungi incertae sedis</taxon>
        <taxon>Zoopagomycota</taxon>
        <taxon>Kickxellomycotina</taxon>
        <taxon>Kickxellomycetes</taxon>
        <taxon>Kickxellales</taxon>
        <taxon>Kickxellaceae</taxon>
        <taxon>Coemansia</taxon>
    </lineage>
</organism>
<evidence type="ECO:0000256" key="10">
    <source>
        <dbReference type="ARBA" id="ARBA00023136"/>
    </source>
</evidence>
<evidence type="ECO:0000259" key="14">
    <source>
        <dbReference type="Pfam" id="PF00520"/>
    </source>
</evidence>
<feature type="transmembrane region" description="Helical" evidence="13">
    <location>
        <begin position="346"/>
        <end position="366"/>
    </location>
</feature>
<keyword evidence="10 13" id="KW-0472">Membrane</keyword>
<evidence type="ECO:0000256" key="1">
    <source>
        <dbReference type="ARBA" id="ARBA00004141"/>
    </source>
</evidence>
<dbReference type="GO" id="GO:0005249">
    <property type="term" value="F:voltage-gated potassium channel activity"/>
    <property type="evidence" value="ECO:0007669"/>
    <property type="project" value="InterPro"/>
</dbReference>
<evidence type="ECO:0000256" key="9">
    <source>
        <dbReference type="ARBA" id="ARBA00023065"/>
    </source>
</evidence>
<sequence>MPLRSPTKGSDETSIRSRSKASRNSSNAVSARSSNKAGAEKSSKAGAEESNKGSVEDDSGDNDQGSEIENLATDRTSRISSDERLDDLFPEDPNVTEASRRIRRILYRRRLQETAGWSSIRKYLHATFYDPSSMRARLYMGFSTAVVLLFLIVFMIDTFPQYRVRQHWRTIADTVNLTTAAFFGLEWVLRFYTYRRPLLYVFQPMSIVDLLGVIPGFINYNVDTTHSFGKVKWLRALQVLRILRLLRLTEYSIELYVTVRSLKKSLPQILVVMMVIISLLLTACFLLFFAENDSLDGATMQWMRKNHGVLEVSPFQNVFFCLYWGFVTITTVGYGDYTPVSPWGQVIACATMMVGVFTIVFPTSIISNNFAAEWEAFNTAQKMNEQRILQRQYQRKKQGLATTWDYANRNYGDEEGINQLQYDNNTDNQAGKYPVSTQVHYEAGPQHRPRSLTSLESMKNDEGPVMPDTDKIAPFEYGRIIDVSKRVERDLGIPGISLGDFDSNNEVNRNLVVSAMYSKLYNDAFTSLCERMLARLMEQNGLVSTEQITEFLKQRPSSRNAFRSWPQEKNLTILEHKLLSFMFDHICGNLKKEYRENPDTAASIQQHRCQRRSKENTEAQADTQSDNQPETCSLPCSNPPSTRRKRGLRQRLRSKLTRVYDHSPLSRETSQQPLYDYVESSSRGRRSRHSIPQFQMLPRRVQELNNLNMAENQHSSLTTELALDTQSEDARGSVYSRQRPSSASTSAMVIDVPPSEPEESS</sequence>
<dbReference type="Gene3D" id="1.10.287.70">
    <property type="match status" value="1"/>
</dbReference>
<dbReference type="PANTHER" id="PTHR11537">
    <property type="entry name" value="VOLTAGE-GATED POTASSIUM CHANNEL"/>
    <property type="match status" value="1"/>
</dbReference>
<evidence type="ECO:0000256" key="6">
    <source>
        <dbReference type="ARBA" id="ARBA00022882"/>
    </source>
</evidence>
<feature type="region of interest" description="Disordered" evidence="12">
    <location>
        <begin position="599"/>
        <end position="694"/>
    </location>
</feature>
<feature type="compositionally biased region" description="Polar residues" evidence="12">
    <location>
        <begin position="735"/>
        <end position="747"/>
    </location>
</feature>
<proteinExistence type="predicted"/>
<evidence type="ECO:0000313" key="16">
    <source>
        <dbReference type="Proteomes" id="UP001151518"/>
    </source>
</evidence>
<keyword evidence="8 13" id="KW-1133">Transmembrane helix</keyword>
<evidence type="ECO:0000256" key="4">
    <source>
        <dbReference type="ARBA" id="ARBA00022692"/>
    </source>
</evidence>
<comment type="caution">
    <text evidence="15">The sequence shown here is derived from an EMBL/GenBank/DDBJ whole genome shotgun (WGS) entry which is preliminary data.</text>
</comment>
<feature type="transmembrane region" description="Helical" evidence="13">
    <location>
        <begin position="138"/>
        <end position="156"/>
    </location>
</feature>
<feature type="transmembrane region" description="Helical" evidence="13">
    <location>
        <begin position="198"/>
        <end position="218"/>
    </location>
</feature>
<reference evidence="15" key="1">
    <citation type="submission" date="2022-07" db="EMBL/GenBank/DDBJ databases">
        <title>Phylogenomic reconstructions and comparative analyses of Kickxellomycotina fungi.</title>
        <authorList>
            <person name="Reynolds N.K."/>
            <person name="Stajich J.E."/>
            <person name="Barry K."/>
            <person name="Grigoriev I.V."/>
            <person name="Crous P."/>
            <person name="Smith M.E."/>
        </authorList>
    </citation>
    <scope>NUCLEOTIDE SEQUENCE</scope>
    <source>
        <strain evidence="15">NRRL 3115</strain>
    </source>
</reference>
<evidence type="ECO:0000256" key="13">
    <source>
        <dbReference type="SAM" id="Phobius"/>
    </source>
</evidence>
<dbReference type="InterPro" id="IPR027359">
    <property type="entry name" value="Volt_channel_dom_sf"/>
</dbReference>
<feature type="region of interest" description="Disordered" evidence="12">
    <location>
        <begin position="1"/>
        <end position="76"/>
    </location>
</feature>
<dbReference type="OrthoDB" id="415460at2759"/>
<feature type="compositionally biased region" description="Basic and acidic residues" evidence="12">
    <location>
        <begin position="38"/>
        <end position="55"/>
    </location>
</feature>
<accession>A0A9W8KVK4</accession>
<name>A0A9W8KVK4_9FUNG</name>
<dbReference type="InterPro" id="IPR028325">
    <property type="entry name" value="VG_K_chnl"/>
</dbReference>
<feature type="transmembrane region" description="Helical" evidence="13">
    <location>
        <begin position="269"/>
        <end position="290"/>
    </location>
</feature>
<evidence type="ECO:0000256" key="8">
    <source>
        <dbReference type="ARBA" id="ARBA00022989"/>
    </source>
</evidence>
<dbReference type="AlphaFoldDB" id="A0A9W8KVK4"/>
<keyword evidence="3" id="KW-0633">Potassium transport</keyword>
<keyword evidence="7" id="KW-0630">Potassium</keyword>
<dbReference type="EMBL" id="JANBTW010000178">
    <property type="protein sequence ID" value="KAJ2668762.1"/>
    <property type="molecule type" value="Genomic_DNA"/>
</dbReference>
<keyword evidence="11" id="KW-0407">Ion channel</keyword>
<evidence type="ECO:0000256" key="5">
    <source>
        <dbReference type="ARBA" id="ARBA00022826"/>
    </source>
</evidence>
<feature type="compositionally biased region" description="Acidic residues" evidence="12">
    <location>
        <begin position="56"/>
        <end position="66"/>
    </location>
</feature>
<feature type="region of interest" description="Disordered" evidence="12">
    <location>
        <begin position="720"/>
        <end position="761"/>
    </location>
</feature>
<protein>
    <recommendedName>
        <fullName evidence="14">Ion transport domain-containing protein</fullName>
    </recommendedName>
</protein>
<evidence type="ECO:0000256" key="7">
    <source>
        <dbReference type="ARBA" id="ARBA00022958"/>
    </source>
</evidence>
<dbReference type="PRINTS" id="PR00169">
    <property type="entry name" value="KCHANNEL"/>
</dbReference>
<evidence type="ECO:0000313" key="15">
    <source>
        <dbReference type="EMBL" id="KAJ2668762.1"/>
    </source>
</evidence>
<feature type="transmembrane region" description="Helical" evidence="13">
    <location>
        <begin position="315"/>
        <end position="334"/>
    </location>
</feature>
<dbReference type="PANTHER" id="PTHR11537:SF254">
    <property type="entry name" value="POTASSIUM VOLTAGE-GATED CHANNEL PROTEIN SHAB"/>
    <property type="match status" value="1"/>
</dbReference>
<keyword evidence="5" id="KW-0631">Potassium channel</keyword>
<feature type="compositionally biased region" description="Low complexity" evidence="12">
    <location>
        <begin position="22"/>
        <end position="37"/>
    </location>
</feature>
<keyword evidence="4 13" id="KW-0812">Transmembrane</keyword>
<evidence type="ECO:0000256" key="12">
    <source>
        <dbReference type="SAM" id="MobiDB-lite"/>
    </source>
</evidence>
<evidence type="ECO:0000256" key="11">
    <source>
        <dbReference type="ARBA" id="ARBA00023303"/>
    </source>
</evidence>